<dbReference type="EMBL" id="JBCGBO010000003">
    <property type="protein sequence ID" value="KAK9216735.1"/>
    <property type="molecule type" value="Genomic_DNA"/>
</dbReference>
<reference evidence="2 3" key="1">
    <citation type="submission" date="2024-05" db="EMBL/GenBank/DDBJ databases">
        <title>Haplotype-resolved chromosome-level genome assembly of Huyou (Citrus changshanensis).</title>
        <authorList>
            <person name="Miao C."/>
            <person name="Chen W."/>
            <person name="Wu Y."/>
            <person name="Wang L."/>
            <person name="Zhao S."/>
            <person name="Grierson D."/>
            <person name="Xu C."/>
            <person name="Chen K."/>
        </authorList>
    </citation>
    <scope>NUCLEOTIDE SEQUENCE [LARGE SCALE GENOMIC DNA]</scope>
    <source>
        <strain evidence="2">01-14</strain>
        <tissue evidence="2">Leaf</tissue>
    </source>
</reference>
<sequence>MRFPTETITLPSYETALKVAGALVTSAVVYRTIFDTLIPDSSRILKKACQGKAIREESTTLKLHMIDCGGNDYWGSINFEHAATFSTMATDPGMKKVLIDGFDMFLSRKKYYKSVGKTWKCGYLLYGPPGTGKSSLIAAMANYLKFDVSDLDLENVRCNSDLRRLLIGTSSRSILVIEDVISSFEAKEFKEAVSNQKGDNGGLSRSELRCFELTFHNRVALSALLKFVDGLWSSSGDGRILVMTTDYKDHIDPVPLRPSCMDMHFHLSSHTFSGFKMLLNHLKGITYLRRLKSDWQRFRQHQLKFLGS</sequence>
<organism evidence="2 3">
    <name type="scientific">Citrus x changshan-huyou</name>
    <dbReference type="NCBI Taxonomy" id="2935761"/>
    <lineage>
        <taxon>Eukaryota</taxon>
        <taxon>Viridiplantae</taxon>
        <taxon>Streptophyta</taxon>
        <taxon>Embryophyta</taxon>
        <taxon>Tracheophyta</taxon>
        <taxon>Spermatophyta</taxon>
        <taxon>Magnoliopsida</taxon>
        <taxon>eudicotyledons</taxon>
        <taxon>Gunneridae</taxon>
        <taxon>Pentapetalae</taxon>
        <taxon>rosids</taxon>
        <taxon>malvids</taxon>
        <taxon>Sapindales</taxon>
        <taxon>Rutaceae</taxon>
        <taxon>Aurantioideae</taxon>
        <taxon>Citrus</taxon>
    </lineage>
</organism>
<comment type="caution">
    <text evidence="2">The sequence shown here is derived from an EMBL/GenBank/DDBJ whole genome shotgun (WGS) entry which is preliminary data.</text>
</comment>
<dbReference type="InterPro" id="IPR050747">
    <property type="entry name" value="Mitochondrial_chaperone_BCS1"/>
</dbReference>
<feature type="domain" description="ATPase AAA-type core" evidence="1">
    <location>
        <begin position="123"/>
        <end position="187"/>
    </location>
</feature>
<keyword evidence="3" id="KW-1185">Reference proteome</keyword>
<name>A0AAP0QVI9_9ROSI</name>
<dbReference type="GO" id="GO:0005524">
    <property type="term" value="F:ATP binding"/>
    <property type="evidence" value="ECO:0007669"/>
    <property type="project" value="InterPro"/>
</dbReference>
<proteinExistence type="predicted"/>
<dbReference type="AlphaFoldDB" id="A0AAP0QVI9"/>
<dbReference type="PANTHER" id="PTHR23070">
    <property type="entry name" value="BCS1 AAA-TYPE ATPASE"/>
    <property type="match status" value="1"/>
</dbReference>
<dbReference type="SUPFAM" id="SSF52540">
    <property type="entry name" value="P-loop containing nucleoside triphosphate hydrolases"/>
    <property type="match status" value="1"/>
</dbReference>
<dbReference type="InterPro" id="IPR027417">
    <property type="entry name" value="P-loop_NTPase"/>
</dbReference>
<gene>
    <name evidence="2" type="ORF">WN944_008745</name>
</gene>
<dbReference type="Gene3D" id="3.40.50.300">
    <property type="entry name" value="P-loop containing nucleotide triphosphate hydrolases"/>
    <property type="match status" value="1"/>
</dbReference>
<dbReference type="Pfam" id="PF00004">
    <property type="entry name" value="AAA"/>
    <property type="match status" value="1"/>
</dbReference>
<dbReference type="InterPro" id="IPR003959">
    <property type="entry name" value="ATPase_AAA_core"/>
</dbReference>
<dbReference type="Proteomes" id="UP001428341">
    <property type="component" value="Unassembled WGS sequence"/>
</dbReference>
<accession>A0AAP0QVI9</accession>
<evidence type="ECO:0000313" key="2">
    <source>
        <dbReference type="EMBL" id="KAK9216735.1"/>
    </source>
</evidence>
<dbReference type="GO" id="GO:0016887">
    <property type="term" value="F:ATP hydrolysis activity"/>
    <property type="evidence" value="ECO:0007669"/>
    <property type="project" value="InterPro"/>
</dbReference>
<protein>
    <recommendedName>
        <fullName evidence="1">ATPase AAA-type core domain-containing protein</fullName>
    </recommendedName>
</protein>
<evidence type="ECO:0000313" key="3">
    <source>
        <dbReference type="Proteomes" id="UP001428341"/>
    </source>
</evidence>
<evidence type="ECO:0000259" key="1">
    <source>
        <dbReference type="Pfam" id="PF00004"/>
    </source>
</evidence>